<dbReference type="Proteomes" id="UP000009173">
    <property type="component" value="Chromosome"/>
</dbReference>
<gene>
    <name evidence="2" type="ordered locus">Dvul_0610</name>
</gene>
<proteinExistence type="predicted"/>
<dbReference type="KEGG" id="dvl:Dvul_0610"/>
<name>A0A0H3A815_NITV4</name>
<protein>
    <recommendedName>
        <fullName evidence="4">Lipoprotein</fullName>
    </recommendedName>
</protein>
<accession>A0A0H3A815</accession>
<evidence type="ECO:0000313" key="3">
    <source>
        <dbReference type="Proteomes" id="UP000009173"/>
    </source>
</evidence>
<evidence type="ECO:0008006" key="4">
    <source>
        <dbReference type="Google" id="ProtNLM"/>
    </source>
</evidence>
<keyword evidence="1" id="KW-0732">Signal</keyword>
<evidence type="ECO:0000256" key="1">
    <source>
        <dbReference type="SAM" id="SignalP"/>
    </source>
</evidence>
<evidence type="ECO:0000313" key="2">
    <source>
        <dbReference type="EMBL" id="ABM27633.1"/>
    </source>
</evidence>
<feature type="chain" id="PRO_5002604103" description="Lipoprotein" evidence="1">
    <location>
        <begin position="29"/>
        <end position="246"/>
    </location>
</feature>
<dbReference type="RefSeq" id="WP_010939909.1">
    <property type="nucleotide sequence ID" value="NC_008751.1"/>
</dbReference>
<feature type="signal peptide" evidence="1">
    <location>
        <begin position="1"/>
        <end position="28"/>
    </location>
</feature>
<dbReference type="AlphaFoldDB" id="A0A0H3A815"/>
<reference evidence="3" key="1">
    <citation type="journal article" date="2009" name="Environ. Microbiol.">
        <title>Contribution of mobile genetic elements to Desulfovibrio vulgaris genome plasticity.</title>
        <authorList>
            <person name="Walker C.B."/>
            <person name="Stolyar S."/>
            <person name="Chivian D."/>
            <person name="Pinel N."/>
            <person name="Gabster J.A."/>
            <person name="Dehal P.S."/>
            <person name="He Z."/>
            <person name="Yang Z.K."/>
            <person name="Yen H.C."/>
            <person name="Zhou J."/>
            <person name="Wall J.D."/>
            <person name="Hazen T.C."/>
            <person name="Arkin A.P."/>
            <person name="Stahl D.A."/>
        </authorList>
    </citation>
    <scope>NUCLEOTIDE SEQUENCE [LARGE SCALE GENOMIC DNA]</scope>
    <source>
        <strain evidence="3">DP4</strain>
    </source>
</reference>
<dbReference type="EMBL" id="CP000527">
    <property type="protein sequence ID" value="ABM27633.1"/>
    <property type="molecule type" value="Genomic_DNA"/>
</dbReference>
<dbReference type="HOGENOM" id="CLU_1127662_0_0_7"/>
<sequence precursor="true">MPSCLHCRTIRVAALCLLLLLNACVADMSGPERHLETSAPARVYDDSTPVQVFDAYTLSTFMGRHAEACAKAGLTPAQLKSAEQQTFAAGDWRPDDYGQALRQRLDLRSFPSLLTGFTNDSQRTHLAPSWQTVQLDKTAYTGRTDDLECTYVVFATADWNGNGVRDWLVLHTQQSPHDRTLRLAFWLVITDPQPKGGLLQAQLLAIDEYEGLAARSIPAGEARDYVAGILNDRILPAAGRPASAPR</sequence>
<organism evidence="2 3">
    <name type="scientific">Nitratidesulfovibrio vulgaris (strain DP4)</name>
    <name type="common">Desulfovibrio vulgaris</name>
    <dbReference type="NCBI Taxonomy" id="391774"/>
    <lineage>
        <taxon>Bacteria</taxon>
        <taxon>Pseudomonadati</taxon>
        <taxon>Thermodesulfobacteriota</taxon>
        <taxon>Desulfovibrionia</taxon>
        <taxon>Desulfovibrionales</taxon>
        <taxon>Desulfovibrionaceae</taxon>
        <taxon>Nitratidesulfovibrio</taxon>
    </lineage>
</organism>